<feature type="transmembrane region" description="Helical" evidence="1">
    <location>
        <begin position="79"/>
        <end position="100"/>
    </location>
</feature>
<feature type="transmembrane region" description="Helical" evidence="1">
    <location>
        <begin position="239"/>
        <end position="259"/>
    </location>
</feature>
<keyword evidence="1" id="KW-0812">Transmembrane</keyword>
<feature type="transmembrane region" description="Helical" evidence="1">
    <location>
        <begin position="20"/>
        <end position="38"/>
    </location>
</feature>
<keyword evidence="3" id="KW-0378">Hydrolase</keyword>
<comment type="caution">
    <text evidence="3">The sequence shown here is derived from an EMBL/GenBank/DDBJ whole genome shotgun (WGS) entry which is preliminary data.</text>
</comment>
<evidence type="ECO:0000259" key="2">
    <source>
        <dbReference type="Pfam" id="PF02517"/>
    </source>
</evidence>
<dbReference type="PANTHER" id="PTHR43592:SF27">
    <property type="entry name" value="SLL0360 PROTEIN"/>
    <property type="match status" value="1"/>
</dbReference>
<feature type="transmembrane region" description="Helical" evidence="1">
    <location>
        <begin position="112"/>
        <end position="131"/>
    </location>
</feature>
<feature type="domain" description="CAAX prenyl protease 2/Lysostaphin resistance protein A-like" evidence="2">
    <location>
        <begin position="120"/>
        <end position="211"/>
    </location>
</feature>
<evidence type="ECO:0000256" key="1">
    <source>
        <dbReference type="SAM" id="Phobius"/>
    </source>
</evidence>
<reference evidence="3" key="2">
    <citation type="journal article" date="2022" name="Microbiol. Resour. Announc.">
        <title>Metagenome Sequencing to Explore Phylogenomics of Terrestrial Cyanobacteria.</title>
        <authorList>
            <person name="Ward R.D."/>
            <person name="Stajich J.E."/>
            <person name="Johansen J.R."/>
            <person name="Huntemann M."/>
            <person name="Clum A."/>
            <person name="Foster B."/>
            <person name="Foster B."/>
            <person name="Roux S."/>
            <person name="Palaniappan K."/>
            <person name="Varghese N."/>
            <person name="Mukherjee S."/>
            <person name="Reddy T.B.K."/>
            <person name="Daum C."/>
            <person name="Copeland A."/>
            <person name="Chen I.A."/>
            <person name="Ivanova N.N."/>
            <person name="Kyrpides N.C."/>
            <person name="Shapiro N."/>
            <person name="Eloe-Fadrosh E.A."/>
            <person name="Pietrasiak N."/>
        </authorList>
    </citation>
    <scope>NUCLEOTIDE SEQUENCE</scope>
    <source>
        <strain evidence="3">GSE-TBD4-15B</strain>
    </source>
</reference>
<dbReference type="GO" id="GO:0080120">
    <property type="term" value="P:CAAX-box protein maturation"/>
    <property type="evidence" value="ECO:0007669"/>
    <property type="project" value="UniProtKB-ARBA"/>
</dbReference>
<name>A0A951PCV7_9CYAN</name>
<proteinExistence type="predicted"/>
<keyword evidence="1" id="KW-1133">Transmembrane helix</keyword>
<organism evidence="3 4">
    <name type="scientific">Pegethrix bostrychoides GSE-TBD4-15B</name>
    <dbReference type="NCBI Taxonomy" id="2839662"/>
    <lineage>
        <taxon>Bacteria</taxon>
        <taxon>Bacillati</taxon>
        <taxon>Cyanobacteriota</taxon>
        <taxon>Cyanophyceae</taxon>
        <taxon>Oculatellales</taxon>
        <taxon>Oculatellaceae</taxon>
        <taxon>Pegethrix</taxon>
    </lineage>
</organism>
<evidence type="ECO:0000313" key="4">
    <source>
        <dbReference type="Proteomes" id="UP000707356"/>
    </source>
</evidence>
<keyword evidence="3" id="KW-0482">Metalloprotease</keyword>
<dbReference type="GO" id="GO:0004175">
    <property type="term" value="F:endopeptidase activity"/>
    <property type="evidence" value="ECO:0007669"/>
    <property type="project" value="UniProtKB-ARBA"/>
</dbReference>
<reference evidence="3" key="1">
    <citation type="submission" date="2021-05" db="EMBL/GenBank/DDBJ databases">
        <authorList>
            <person name="Pietrasiak N."/>
            <person name="Ward R."/>
            <person name="Stajich J.E."/>
            <person name="Kurbessoian T."/>
        </authorList>
    </citation>
    <scope>NUCLEOTIDE SEQUENCE</scope>
    <source>
        <strain evidence="3">GSE-TBD4-15B</strain>
    </source>
</reference>
<dbReference type="Proteomes" id="UP000707356">
    <property type="component" value="Unassembled WGS sequence"/>
</dbReference>
<dbReference type="Pfam" id="PF02517">
    <property type="entry name" value="Rce1-like"/>
    <property type="match status" value="1"/>
</dbReference>
<keyword evidence="1" id="KW-0472">Membrane</keyword>
<sequence>MIVSPDLISPALKIAGFWSLWLLLWLPFAVPMALKLGWRPFQPSQPAQKLPLLATLYLLAPLALWIVDGSWPALTPKFWMTGVIGLLVGSFSLIALYGLQLWAGWLRLADRLTLKPAAGLLILGLALGVGWTEELIFRGFMQDQLEQGLSVWGAAALVSLIFAMAHALWEGRTVLPQLPGLWLMGMVLVLARQGDAGSLGLAWGLHSGWVWAIGSLDAAQPSSSGRLPVWVTGFNDSPLAGLIGLLFLLATAGGLWVLLGR</sequence>
<dbReference type="InterPro" id="IPR003675">
    <property type="entry name" value="Rce1/LyrA-like_dom"/>
</dbReference>
<dbReference type="GO" id="GO:0008237">
    <property type="term" value="F:metallopeptidase activity"/>
    <property type="evidence" value="ECO:0007669"/>
    <property type="project" value="UniProtKB-KW"/>
</dbReference>
<dbReference type="PANTHER" id="PTHR43592">
    <property type="entry name" value="CAAX AMINO TERMINAL PROTEASE"/>
    <property type="match status" value="1"/>
</dbReference>
<dbReference type="EMBL" id="JAHHHV010000074">
    <property type="protein sequence ID" value="MBW4467209.1"/>
    <property type="molecule type" value="Genomic_DNA"/>
</dbReference>
<evidence type="ECO:0000313" key="3">
    <source>
        <dbReference type="EMBL" id="MBW4467209.1"/>
    </source>
</evidence>
<feature type="transmembrane region" description="Helical" evidence="1">
    <location>
        <begin position="50"/>
        <end position="67"/>
    </location>
</feature>
<dbReference type="AlphaFoldDB" id="A0A951PCV7"/>
<keyword evidence="3" id="KW-0645">Protease</keyword>
<feature type="transmembrane region" description="Helical" evidence="1">
    <location>
        <begin position="151"/>
        <end position="169"/>
    </location>
</feature>
<protein>
    <submittedName>
        <fullName evidence="3">CPBP family intramembrane metalloprotease</fullName>
    </submittedName>
</protein>
<accession>A0A951PCV7</accession>
<gene>
    <name evidence="3" type="ORF">KME07_17420</name>
</gene>